<keyword evidence="2" id="KW-1133">Transmembrane helix</keyword>
<dbReference type="Proteomes" id="UP000006960">
    <property type="component" value="Unassembled WGS sequence"/>
</dbReference>
<dbReference type="EMBL" id="AHEU01000059">
    <property type="protein sequence ID" value="EJR24619.1"/>
    <property type="molecule type" value="Genomic_DNA"/>
</dbReference>
<proteinExistence type="predicted"/>
<dbReference type="HOGENOM" id="CLU_2462568_0_0_9"/>
<feature type="region of interest" description="Disordered" evidence="1">
    <location>
        <begin position="69"/>
        <end position="88"/>
    </location>
</feature>
<keyword evidence="2" id="KW-0812">Transmembrane</keyword>
<evidence type="ECO:0000256" key="1">
    <source>
        <dbReference type="SAM" id="MobiDB-lite"/>
    </source>
</evidence>
<evidence type="ECO:0000256" key="2">
    <source>
        <dbReference type="SAM" id="Phobius"/>
    </source>
</evidence>
<reference evidence="3 4" key="1">
    <citation type="submission" date="2012-04" db="EMBL/GenBank/DDBJ databases">
        <title>The Genome Sequence of Bacillus cereus VD048.</title>
        <authorList>
            <consortium name="The Broad Institute Genome Sequencing Platform"/>
            <consortium name="The Broad Institute Genome Sequencing Center for Infectious Disease"/>
            <person name="Feldgarden M."/>
            <person name="Van der Auwera G.A."/>
            <person name="Mahillon J."/>
            <person name="Duprez V."/>
            <person name="Timmery S."/>
            <person name="Mattelet C."/>
            <person name="Dierick K."/>
            <person name="Sun M."/>
            <person name="Yu Z."/>
            <person name="Zhu L."/>
            <person name="Hu X."/>
            <person name="Shank E.B."/>
            <person name="Swiecicka I."/>
            <person name="Hansen B.M."/>
            <person name="Andrup L."/>
            <person name="Young S.K."/>
            <person name="Zeng Q."/>
            <person name="Gargeya S."/>
            <person name="Fitzgerald M."/>
            <person name="Haas B."/>
            <person name="Abouelleil A."/>
            <person name="Alvarado L."/>
            <person name="Arachchi H.M."/>
            <person name="Berlin A."/>
            <person name="Chapman S.B."/>
            <person name="Goldberg J."/>
            <person name="Griggs A."/>
            <person name="Gujja S."/>
            <person name="Hansen M."/>
            <person name="Howarth C."/>
            <person name="Imamovic A."/>
            <person name="Larimer J."/>
            <person name="McCowen C."/>
            <person name="Montmayeur A."/>
            <person name="Murphy C."/>
            <person name="Neiman D."/>
            <person name="Pearson M."/>
            <person name="Priest M."/>
            <person name="Roberts A."/>
            <person name="Saif S."/>
            <person name="Shea T."/>
            <person name="Sisk P."/>
            <person name="Sykes S."/>
            <person name="Wortman J."/>
            <person name="Nusbaum C."/>
            <person name="Birren B."/>
        </authorList>
    </citation>
    <scope>NUCLEOTIDE SEQUENCE [LARGE SCALE GENOMIC DNA]</scope>
    <source>
        <strain evidence="3 4">VD048</strain>
    </source>
</reference>
<evidence type="ECO:0000313" key="3">
    <source>
        <dbReference type="EMBL" id="EJR24619.1"/>
    </source>
</evidence>
<organism evidence="3 4">
    <name type="scientific">Bacillus cereus VD048</name>
    <dbReference type="NCBI Taxonomy" id="1053226"/>
    <lineage>
        <taxon>Bacteria</taxon>
        <taxon>Bacillati</taxon>
        <taxon>Bacillota</taxon>
        <taxon>Bacilli</taxon>
        <taxon>Bacillales</taxon>
        <taxon>Bacillaceae</taxon>
        <taxon>Bacillus</taxon>
        <taxon>Bacillus cereus group</taxon>
    </lineage>
</organism>
<feature type="compositionally biased region" description="Low complexity" evidence="1">
    <location>
        <begin position="71"/>
        <end position="88"/>
    </location>
</feature>
<name>J8E112_BACCE</name>
<dbReference type="PATRIC" id="fig|1053226.3.peg.6058"/>
<accession>J8E112</accession>
<sequence length="88" mass="9429">MNANDLMALVKFFIGLLPAGSITTVVSALIAVAAVVFGLCYSYQFIKSMALDNEKKRLENQLLEQKLIQSANNTAGTNAPTNGPDTTH</sequence>
<comment type="caution">
    <text evidence="3">The sequence shown here is derived from an EMBL/GenBank/DDBJ whole genome shotgun (WGS) entry which is preliminary data.</text>
</comment>
<evidence type="ECO:0000313" key="4">
    <source>
        <dbReference type="Proteomes" id="UP000006960"/>
    </source>
</evidence>
<feature type="transmembrane region" description="Helical" evidence="2">
    <location>
        <begin position="12"/>
        <end position="41"/>
    </location>
</feature>
<dbReference type="RefSeq" id="WP_002167218.1">
    <property type="nucleotide sequence ID" value="NZ_JH792318.1"/>
</dbReference>
<dbReference type="AlphaFoldDB" id="J8E112"/>
<keyword evidence="2" id="KW-0472">Membrane</keyword>
<gene>
    <name evidence="3" type="ORF">IIG_05950</name>
</gene>
<protein>
    <submittedName>
        <fullName evidence="3">Uncharacterized protein</fullName>
    </submittedName>
</protein>